<feature type="transmembrane region" description="Helical" evidence="1">
    <location>
        <begin position="91"/>
        <end position="115"/>
    </location>
</feature>
<dbReference type="InterPro" id="IPR045340">
    <property type="entry name" value="DUF6533"/>
</dbReference>
<dbReference type="VEuPathDB" id="FungiDB:BD410DRAFT_787419"/>
<sequence>MTVVHLEHRSLVLDAVEKIIALQYVCLVAITLLYYDHILTLRDEIKHIWRRKLSPISIVFLLNRYTSFFGYMPIIFFFFNSPRNDHNCRLFAHFPGALNCISQILIGAILVIRAYALYYRQIWVLILTCALGASTVATALWALAVIKDINLPFGSNYVFRICFTSGTKSTLSFKVSWSVSMVYETTLSILSISRTYTMYKNHRSGALQSDMLTLFLRDGSLYFAVMAAANLINLLLFVYSKNTFVEQSTGNNSVLTHIISVIAASRLVLNIRDLGDSQTSTTSPQLTTGIPRSLTWNVRQQGPTIQSAESSNVTTGTDISFDTDISYGQQLDIESLSPKHA</sequence>
<feature type="transmembrane region" description="Helical" evidence="1">
    <location>
        <begin position="122"/>
        <end position="146"/>
    </location>
</feature>
<gene>
    <name evidence="3" type="ORF">BD410DRAFT_787419</name>
</gene>
<dbReference type="Proteomes" id="UP000294933">
    <property type="component" value="Unassembled WGS sequence"/>
</dbReference>
<dbReference type="Pfam" id="PF20151">
    <property type="entry name" value="DUF6533"/>
    <property type="match status" value="1"/>
</dbReference>
<keyword evidence="1" id="KW-0472">Membrane</keyword>
<feature type="transmembrane region" description="Helical" evidence="1">
    <location>
        <begin position="15"/>
        <end position="35"/>
    </location>
</feature>
<dbReference type="EMBL" id="ML170170">
    <property type="protein sequence ID" value="TDL23571.1"/>
    <property type="molecule type" value="Genomic_DNA"/>
</dbReference>
<dbReference type="AlphaFoldDB" id="A0A4Y7Q8E5"/>
<accession>A0A4Y7Q8E5</accession>
<dbReference type="OrthoDB" id="3242376at2759"/>
<feature type="domain" description="DUF6533" evidence="2">
    <location>
        <begin position="24"/>
        <end position="68"/>
    </location>
</feature>
<evidence type="ECO:0000259" key="2">
    <source>
        <dbReference type="Pfam" id="PF20151"/>
    </source>
</evidence>
<evidence type="ECO:0000313" key="3">
    <source>
        <dbReference type="EMBL" id="TDL23571.1"/>
    </source>
</evidence>
<organism evidence="3 4">
    <name type="scientific">Rickenella mellea</name>
    <dbReference type="NCBI Taxonomy" id="50990"/>
    <lineage>
        <taxon>Eukaryota</taxon>
        <taxon>Fungi</taxon>
        <taxon>Dikarya</taxon>
        <taxon>Basidiomycota</taxon>
        <taxon>Agaricomycotina</taxon>
        <taxon>Agaricomycetes</taxon>
        <taxon>Hymenochaetales</taxon>
        <taxon>Rickenellaceae</taxon>
        <taxon>Rickenella</taxon>
    </lineage>
</organism>
<proteinExistence type="predicted"/>
<evidence type="ECO:0000313" key="4">
    <source>
        <dbReference type="Proteomes" id="UP000294933"/>
    </source>
</evidence>
<evidence type="ECO:0000256" key="1">
    <source>
        <dbReference type="SAM" id="Phobius"/>
    </source>
</evidence>
<dbReference type="STRING" id="50990.A0A4Y7Q8E5"/>
<name>A0A4Y7Q8E5_9AGAM</name>
<keyword evidence="1" id="KW-0812">Transmembrane</keyword>
<feature type="transmembrane region" description="Helical" evidence="1">
    <location>
        <begin position="220"/>
        <end position="240"/>
    </location>
</feature>
<reference evidence="3 4" key="1">
    <citation type="submission" date="2018-06" db="EMBL/GenBank/DDBJ databases">
        <title>A transcriptomic atlas of mushroom development highlights an independent origin of complex multicellularity.</title>
        <authorList>
            <consortium name="DOE Joint Genome Institute"/>
            <person name="Krizsan K."/>
            <person name="Almasi E."/>
            <person name="Merenyi Z."/>
            <person name="Sahu N."/>
            <person name="Viragh M."/>
            <person name="Koszo T."/>
            <person name="Mondo S."/>
            <person name="Kiss B."/>
            <person name="Balint B."/>
            <person name="Kues U."/>
            <person name="Barry K."/>
            <person name="Hegedus J.C."/>
            <person name="Henrissat B."/>
            <person name="Johnson J."/>
            <person name="Lipzen A."/>
            <person name="Ohm R."/>
            <person name="Nagy I."/>
            <person name="Pangilinan J."/>
            <person name="Yan J."/>
            <person name="Xiong Y."/>
            <person name="Grigoriev I.V."/>
            <person name="Hibbett D.S."/>
            <person name="Nagy L.G."/>
        </authorList>
    </citation>
    <scope>NUCLEOTIDE SEQUENCE [LARGE SCALE GENOMIC DNA]</scope>
    <source>
        <strain evidence="3 4">SZMC22713</strain>
    </source>
</reference>
<keyword evidence="1" id="KW-1133">Transmembrane helix</keyword>
<keyword evidence="4" id="KW-1185">Reference proteome</keyword>
<protein>
    <recommendedName>
        <fullName evidence="2">DUF6533 domain-containing protein</fullName>
    </recommendedName>
</protein>
<feature type="transmembrane region" description="Helical" evidence="1">
    <location>
        <begin position="56"/>
        <end position="79"/>
    </location>
</feature>